<feature type="chain" id="PRO_5020441300" description="Secreted protein" evidence="1">
    <location>
        <begin position="18"/>
        <end position="77"/>
    </location>
</feature>
<reference evidence="2 3" key="1">
    <citation type="submission" date="2018-12" db="EMBL/GenBank/DDBJ databases">
        <title>Genome sequence and assembly of Colletotrichum trifolii.</title>
        <authorList>
            <person name="Gan P."/>
            <person name="Shirasu K."/>
        </authorList>
    </citation>
    <scope>NUCLEOTIDE SEQUENCE [LARGE SCALE GENOMIC DNA]</scope>
    <source>
        <strain evidence="2 3">543-2</strain>
    </source>
</reference>
<accession>A0A4R8QWZ5</accession>
<sequence length="77" mass="8297">MKLTLLSLTALAALVLSTPVPQPQNGNGEAPLCSNAGECQGFCGVDRPFCDPSPYGAFAEKYYGICLWLYLADRRLV</sequence>
<dbReference type="EMBL" id="RYZW01000096">
    <property type="protein sequence ID" value="TDZ48421.1"/>
    <property type="molecule type" value="Genomic_DNA"/>
</dbReference>
<organism evidence="2 3">
    <name type="scientific">Colletotrichum trifolii</name>
    <dbReference type="NCBI Taxonomy" id="5466"/>
    <lineage>
        <taxon>Eukaryota</taxon>
        <taxon>Fungi</taxon>
        <taxon>Dikarya</taxon>
        <taxon>Ascomycota</taxon>
        <taxon>Pezizomycotina</taxon>
        <taxon>Sordariomycetes</taxon>
        <taxon>Hypocreomycetidae</taxon>
        <taxon>Glomerellales</taxon>
        <taxon>Glomerellaceae</taxon>
        <taxon>Colletotrichum</taxon>
        <taxon>Colletotrichum orbiculare species complex</taxon>
    </lineage>
</organism>
<comment type="caution">
    <text evidence="2">The sequence shown here is derived from an EMBL/GenBank/DDBJ whole genome shotgun (WGS) entry which is preliminary data.</text>
</comment>
<name>A0A4R8QWZ5_COLTR</name>
<dbReference type="AlphaFoldDB" id="A0A4R8QWZ5"/>
<evidence type="ECO:0000313" key="3">
    <source>
        <dbReference type="Proteomes" id="UP000295703"/>
    </source>
</evidence>
<feature type="signal peptide" evidence="1">
    <location>
        <begin position="1"/>
        <end position="17"/>
    </location>
</feature>
<evidence type="ECO:0000313" key="2">
    <source>
        <dbReference type="EMBL" id="TDZ48421.1"/>
    </source>
</evidence>
<gene>
    <name evidence="2" type="ORF">CTRI78_v008170</name>
</gene>
<protein>
    <recommendedName>
        <fullName evidence="4">Secreted protein</fullName>
    </recommendedName>
</protein>
<keyword evidence="1" id="KW-0732">Signal</keyword>
<proteinExistence type="predicted"/>
<dbReference type="Proteomes" id="UP000295703">
    <property type="component" value="Unassembled WGS sequence"/>
</dbReference>
<evidence type="ECO:0008006" key="4">
    <source>
        <dbReference type="Google" id="ProtNLM"/>
    </source>
</evidence>
<keyword evidence="3" id="KW-1185">Reference proteome</keyword>
<evidence type="ECO:0000256" key="1">
    <source>
        <dbReference type="SAM" id="SignalP"/>
    </source>
</evidence>